<dbReference type="Gene3D" id="1.25.40.700">
    <property type="match status" value="1"/>
</dbReference>
<dbReference type="Proteomes" id="UP000092460">
    <property type="component" value="Unassembled WGS sequence"/>
</dbReference>
<reference evidence="1" key="2">
    <citation type="submission" date="2020-05" db="UniProtKB">
        <authorList>
            <consortium name="EnsemblMetazoa"/>
        </authorList>
    </citation>
    <scope>IDENTIFICATION</scope>
    <source>
        <strain evidence="1">IAEA</strain>
    </source>
</reference>
<sequence>MMVISRNFENNVANDSILAASPSLLFSKNPEKAMENENILLSDRILHEVSPEKIVSPSSHRYQLSSTSHTNNDRNSLMFDITSSNSFANRLRTVTDPAVVLRRLLHEDGYIEPDGGRVEVTVMPINGPQLSTAPNLPILIVVCMESDRGYLGEFLAAFIKYFLLIPQFYYMGLREAIMSYYYEFCLLISDGDCEDFLPSMDEFLNSIDLGDLVTNKSFQYLLKLIYEYIHDTYKNSEPHLKQNENS</sequence>
<evidence type="ECO:0000313" key="2">
    <source>
        <dbReference type="Proteomes" id="UP000092460"/>
    </source>
</evidence>
<protein>
    <submittedName>
        <fullName evidence="1">Uncharacterized protein</fullName>
    </submittedName>
</protein>
<accession>A0A1B0B5P3</accession>
<dbReference type="EMBL" id="JXJN01008796">
    <property type="status" value="NOT_ANNOTATED_CDS"/>
    <property type="molecule type" value="Genomic_DNA"/>
</dbReference>
<dbReference type="EnsemblMetazoa" id="GPPI019701-RA">
    <property type="protein sequence ID" value="GPPI019701-PA"/>
    <property type="gene ID" value="GPPI019701"/>
</dbReference>
<organism evidence="1 2">
    <name type="scientific">Glossina palpalis gambiensis</name>
    <dbReference type="NCBI Taxonomy" id="67801"/>
    <lineage>
        <taxon>Eukaryota</taxon>
        <taxon>Metazoa</taxon>
        <taxon>Ecdysozoa</taxon>
        <taxon>Arthropoda</taxon>
        <taxon>Hexapoda</taxon>
        <taxon>Insecta</taxon>
        <taxon>Pterygota</taxon>
        <taxon>Neoptera</taxon>
        <taxon>Endopterygota</taxon>
        <taxon>Diptera</taxon>
        <taxon>Brachycera</taxon>
        <taxon>Muscomorpha</taxon>
        <taxon>Hippoboscoidea</taxon>
        <taxon>Glossinidae</taxon>
        <taxon>Glossina</taxon>
    </lineage>
</organism>
<dbReference type="AlphaFoldDB" id="A0A1B0B5P3"/>
<dbReference type="STRING" id="67801.A0A1B0B5P3"/>
<reference evidence="2" key="1">
    <citation type="submission" date="2015-01" db="EMBL/GenBank/DDBJ databases">
        <authorList>
            <person name="Aksoy S."/>
            <person name="Warren W."/>
            <person name="Wilson R.K."/>
        </authorList>
    </citation>
    <scope>NUCLEOTIDE SEQUENCE [LARGE SCALE GENOMIC DNA]</scope>
    <source>
        <strain evidence="2">IAEA</strain>
    </source>
</reference>
<proteinExistence type="predicted"/>
<name>A0A1B0B5P3_9MUSC</name>
<dbReference type="VEuPathDB" id="VectorBase:GPPI019701"/>
<keyword evidence="2" id="KW-1185">Reference proteome</keyword>
<evidence type="ECO:0000313" key="1">
    <source>
        <dbReference type="EnsemblMetazoa" id="GPPI019701-PA"/>
    </source>
</evidence>